<dbReference type="EMBL" id="JADEXP010000604">
    <property type="protein sequence ID" value="MBE9070953.1"/>
    <property type="molecule type" value="Genomic_DNA"/>
</dbReference>
<dbReference type="InterPro" id="IPR001789">
    <property type="entry name" value="Sig_transdc_resp-reg_receiver"/>
</dbReference>
<dbReference type="Proteomes" id="UP000615026">
    <property type="component" value="Unassembled WGS sequence"/>
</dbReference>
<evidence type="ECO:0000259" key="2">
    <source>
        <dbReference type="PROSITE" id="PS50110"/>
    </source>
</evidence>
<keyword evidence="4" id="KW-1185">Reference proteome</keyword>
<gene>
    <name evidence="3" type="ORF">IQ260_30405</name>
</gene>
<comment type="caution">
    <text evidence="3">The sequence shown here is derived from an EMBL/GenBank/DDBJ whole genome shotgun (WGS) entry which is preliminary data.</text>
</comment>
<dbReference type="AlphaFoldDB" id="A0A929A0W8"/>
<name>A0A929A0W8_LEPEC</name>
<feature type="domain" description="Response regulatory" evidence="2">
    <location>
        <begin position="1"/>
        <end position="72"/>
    </location>
</feature>
<dbReference type="InterPro" id="IPR011006">
    <property type="entry name" value="CheY-like_superfamily"/>
</dbReference>
<protein>
    <recommendedName>
        <fullName evidence="2">Response regulatory domain-containing protein</fullName>
    </recommendedName>
</protein>
<reference evidence="3" key="1">
    <citation type="submission" date="2020-10" db="EMBL/GenBank/DDBJ databases">
        <authorList>
            <person name="Castelo-Branco R."/>
            <person name="Eusebio N."/>
            <person name="Adriana R."/>
            <person name="Vieira A."/>
            <person name="Brugerolle De Fraissinette N."/>
            <person name="Rezende De Castro R."/>
            <person name="Schneider M.P."/>
            <person name="Vasconcelos V."/>
            <person name="Leao P.N."/>
        </authorList>
    </citation>
    <scope>NUCLEOTIDE SEQUENCE</scope>
    <source>
        <strain evidence="3">LEGE 11479</strain>
    </source>
</reference>
<organism evidence="3 4">
    <name type="scientific">Leptolyngbya cf. ectocarpi LEGE 11479</name>
    <dbReference type="NCBI Taxonomy" id="1828722"/>
    <lineage>
        <taxon>Bacteria</taxon>
        <taxon>Bacillati</taxon>
        <taxon>Cyanobacteriota</taxon>
        <taxon>Cyanophyceae</taxon>
        <taxon>Leptolyngbyales</taxon>
        <taxon>Leptolyngbyaceae</taxon>
        <taxon>Leptolyngbya group</taxon>
        <taxon>Leptolyngbya</taxon>
    </lineage>
</organism>
<dbReference type="GO" id="GO:0000160">
    <property type="term" value="P:phosphorelay signal transduction system"/>
    <property type="evidence" value="ECO:0007669"/>
    <property type="project" value="InterPro"/>
</dbReference>
<accession>A0A929A0W8</accession>
<sequence length="77" mass="8578">MGIITLFAILLYFLANREIKALQKMNPQVKIIATSGLPSDSNLDTTLSIDVNSFLIKPYTTESLLTTLNKVIIEYTT</sequence>
<dbReference type="SUPFAM" id="SSF52172">
    <property type="entry name" value="CheY-like"/>
    <property type="match status" value="1"/>
</dbReference>
<proteinExistence type="predicted"/>
<dbReference type="Gene3D" id="3.40.50.2300">
    <property type="match status" value="1"/>
</dbReference>
<evidence type="ECO:0000313" key="3">
    <source>
        <dbReference type="EMBL" id="MBE9070953.1"/>
    </source>
</evidence>
<comment type="caution">
    <text evidence="1">Lacks conserved residue(s) required for the propagation of feature annotation.</text>
</comment>
<evidence type="ECO:0000256" key="1">
    <source>
        <dbReference type="PROSITE-ProRule" id="PRU00169"/>
    </source>
</evidence>
<dbReference type="PROSITE" id="PS50110">
    <property type="entry name" value="RESPONSE_REGULATORY"/>
    <property type="match status" value="1"/>
</dbReference>
<evidence type="ECO:0000313" key="4">
    <source>
        <dbReference type="Proteomes" id="UP000615026"/>
    </source>
</evidence>